<dbReference type="InterPro" id="IPR015854">
    <property type="entry name" value="ABC_transpr_LolD-like"/>
</dbReference>
<dbReference type="Gene3D" id="3.40.50.300">
    <property type="entry name" value="P-loop containing nucleotide triphosphate hydrolases"/>
    <property type="match status" value="1"/>
</dbReference>
<evidence type="ECO:0000313" key="3">
    <source>
        <dbReference type="Proteomes" id="UP000005824"/>
    </source>
</evidence>
<keyword evidence="2" id="KW-0449">Lipoprotein</keyword>
<dbReference type="PROSITE" id="PS50893">
    <property type="entry name" value="ABC_TRANSPORTER_2"/>
    <property type="match status" value="1"/>
</dbReference>
<feature type="domain" description="ABC transporter" evidence="1">
    <location>
        <begin position="9"/>
        <end position="233"/>
    </location>
</feature>
<dbReference type="GO" id="GO:0022857">
    <property type="term" value="F:transmembrane transporter activity"/>
    <property type="evidence" value="ECO:0007669"/>
    <property type="project" value="TreeGrafter"/>
</dbReference>
<keyword evidence="2" id="KW-0547">Nucleotide-binding</keyword>
<dbReference type="InterPro" id="IPR003439">
    <property type="entry name" value="ABC_transporter-like_ATP-bd"/>
</dbReference>
<protein>
    <submittedName>
        <fullName evidence="2">Lipoprotein releasing system, ATP-binding protein</fullName>
    </submittedName>
</protein>
<reference evidence="2 3" key="1">
    <citation type="journal article" date="2011" name="J. Bacteriol.">
        <title>Genome sequence of Chthoniobacter flavus Ellin428, an aerobic heterotrophic soil bacterium.</title>
        <authorList>
            <person name="Kant R."/>
            <person name="van Passel M.W."/>
            <person name="Palva A."/>
            <person name="Lucas S."/>
            <person name="Lapidus A."/>
            <person name="Glavina Del Rio T."/>
            <person name="Dalin E."/>
            <person name="Tice H."/>
            <person name="Bruce D."/>
            <person name="Goodwin L."/>
            <person name="Pitluck S."/>
            <person name="Larimer F.W."/>
            <person name="Land M.L."/>
            <person name="Hauser L."/>
            <person name="Sangwan P."/>
            <person name="de Vos W.M."/>
            <person name="Janssen P.H."/>
            <person name="Smidt H."/>
        </authorList>
    </citation>
    <scope>NUCLEOTIDE SEQUENCE [LARGE SCALE GENOMIC DNA]</scope>
    <source>
        <strain evidence="2 3">Ellin428</strain>
    </source>
</reference>
<dbReference type="Pfam" id="PF00005">
    <property type="entry name" value="ABC_tran"/>
    <property type="match status" value="1"/>
</dbReference>
<organism evidence="2 3">
    <name type="scientific">Chthoniobacter flavus Ellin428</name>
    <dbReference type="NCBI Taxonomy" id="497964"/>
    <lineage>
        <taxon>Bacteria</taxon>
        <taxon>Pseudomonadati</taxon>
        <taxon>Verrucomicrobiota</taxon>
        <taxon>Spartobacteria</taxon>
        <taxon>Chthoniobacterales</taxon>
        <taxon>Chthoniobacteraceae</taxon>
        <taxon>Chthoniobacter</taxon>
    </lineage>
</organism>
<dbReference type="GO" id="GO:0016887">
    <property type="term" value="F:ATP hydrolysis activity"/>
    <property type="evidence" value="ECO:0007669"/>
    <property type="project" value="InterPro"/>
</dbReference>
<dbReference type="InterPro" id="IPR027417">
    <property type="entry name" value="P-loop_NTPase"/>
</dbReference>
<dbReference type="PANTHER" id="PTHR24220:SF86">
    <property type="entry name" value="ABC TRANSPORTER ABCH.1"/>
    <property type="match status" value="1"/>
</dbReference>
<evidence type="ECO:0000313" key="2">
    <source>
        <dbReference type="EMBL" id="EDY20080.1"/>
    </source>
</evidence>
<dbReference type="PANTHER" id="PTHR24220">
    <property type="entry name" value="IMPORT ATP-BINDING PROTEIN"/>
    <property type="match status" value="1"/>
</dbReference>
<keyword evidence="2" id="KW-0067">ATP-binding</keyword>
<accession>B4D168</accession>
<dbReference type="InParanoid" id="B4D168"/>
<name>B4D168_9BACT</name>
<dbReference type="AlphaFoldDB" id="B4D168"/>
<dbReference type="GO" id="GO:0005886">
    <property type="term" value="C:plasma membrane"/>
    <property type="evidence" value="ECO:0007669"/>
    <property type="project" value="TreeGrafter"/>
</dbReference>
<evidence type="ECO:0000259" key="1">
    <source>
        <dbReference type="PROSITE" id="PS50893"/>
    </source>
</evidence>
<dbReference type="SUPFAM" id="SSF52540">
    <property type="entry name" value="P-loop containing nucleoside triphosphate hydrolases"/>
    <property type="match status" value="1"/>
</dbReference>
<dbReference type="STRING" id="497964.CfE428DRAFT_2669"/>
<proteinExistence type="predicted"/>
<sequence length="235" mass="25312">MPASATHPLELRNVSGTCTDGTAINAITTAFSAGRLHLLRGANEGGKNALFRFAGLLEQPVEGEVLIYGNATRNLDDDARTELRAQRFGFAFAAPFLLSSFSVIENVAMPLFKISQVDPEEARRRTEAMLEFVGLSGAVEARVEELAEPAQYRVAIARGLVNEPAALLVENLDGVLTGVDLEEFVEMLRKAATTFGPAIIATASPEIKTQPSDRVLDIHNGSIARDSECLPEICE</sequence>
<dbReference type="GO" id="GO:0005524">
    <property type="term" value="F:ATP binding"/>
    <property type="evidence" value="ECO:0007669"/>
    <property type="project" value="UniProtKB-KW"/>
</dbReference>
<gene>
    <name evidence="2" type="ORF">CfE428DRAFT_2669</name>
</gene>
<dbReference type="Proteomes" id="UP000005824">
    <property type="component" value="Unassembled WGS sequence"/>
</dbReference>
<comment type="caution">
    <text evidence="2">The sequence shown here is derived from an EMBL/GenBank/DDBJ whole genome shotgun (WGS) entry which is preliminary data.</text>
</comment>
<dbReference type="RefSeq" id="WP_006979994.1">
    <property type="nucleotide sequence ID" value="NZ_ABVL01000006.1"/>
</dbReference>
<dbReference type="eggNOG" id="COG1136">
    <property type="taxonomic scope" value="Bacteria"/>
</dbReference>
<keyword evidence="3" id="KW-1185">Reference proteome</keyword>
<dbReference type="EMBL" id="ABVL01000006">
    <property type="protein sequence ID" value="EDY20080.1"/>
    <property type="molecule type" value="Genomic_DNA"/>
</dbReference>